<dbReference type="Proteomes" id="UP000799118">
    <property type="component" value="Unassembled WGS sequence"/>
</dbReference>
<proteinExistence type="predicted"/>
<dbReference type="OrthoDB" id="2662290at2759"/>
<organism evidence="1 2">
    <name type="scientific">Gymnopus androsaceus JB14</name>
    <dbReference type="NCBI Taxonomy" id="1447944"/>
    <lineage>
        <taxon>Eukaryota</taxon>
        <taxon>Fungi</taxon>
        <taxon>Dikarya</taxon>
        <taxon>Basidiomycota</taxon>
        <taxon>Agaricomycotina</taxon>
        <taxon>Agaricomycetes</taxon>
        <taxon>Agaricomycetidae</taxon>
        <taxon>Agaricales</taxon>
        <taxon>Marasmiineae</taxon>
        <taxon>Omphalotaceae</taxon>
        <taxon>Gymnopus</taxon>
    </lineage>
</organism>
<dbReference type="AlphaFoldDB" id="A0A6A4GRT4"/>
<sequence length="347" mass="37927">MQQLNSIEVYSRLLLPQGRGYPLWKPRSDSSNLPKEYKRDGVHIGDVGFLNIFGGFEFLFNVCHPANHPLNARGVPSDFEALELDQNEISDSLDAFAPGSRVASESCHFRQVRLPSPDGQPPIPGVPEEVGAGLSISSSAAQGALLVLPEGAKRSDHRQYDKFEVYAAKYAHSWYNYINGSLACGVPNGAIYLINGFDKARAWGVASFKDAQGSVCFEFVPKIATSRKGLPKYWFRRYDFADCDAGQDQNLSGSVFLRGFRIAIKQTRNPFNPLAAAVEKIQEIDANKISNQKAANAISNHQSAGLQQAYPVAGRPLNSTVHGNSASPNNGDLGVSFNPFARYQVCL</sequence>
<gene>
    <name evidence="1" type="ORF">BT96DRAFT_836207</name>
</gene>
<keyword evidence="2" id="KW-1185">Reference proteome</keyword>
<evidence type="ECO:0000313" key="2">
    <source>
        <dbReference type="Proteomes" id="UP000799118"/>
    </source>
</evidence>
<reference evidence="1" key="1">
    <citation type="journal article" date="2019" name="Environ. Microbiol.">
        <title>Fungal ecological strategies reflected in gene transcription - a case study of two litter decomposers.</title>
        <authorList>
            <person name="Barbi F."/>
            <person name="Kohler A."/>
            <person name="Barry K."/>
            <person name="Baskaran P."/>
            <person name="Daum C."/>
            <person name="Fauchery L."/>
            <person name="Ihrmark K."/>
            <person name="Kuo A."/>
            <person name="LaButti K."/>
            <person name="Lipzen A."/>
            <person name="Morin E."/>
            <person name="Grigoriev I.V."/>
            <person name="Henrissat B."/>
            <person name="Lindahl B."/>
            <person name="Martin F."/>
        </authorList>
    </citation>
    <scope>NUCLEOTIDE SEQUENCE</scope>
    <source>
        <strain evidence="1">JB14</strain>
    </source>
</reference>
<dbReference type="EMBL" id="ML769742">
    <property type="protein sequence ID" value="KAE9388461.1"/>
    <property type="molecule type" value="Genomic_DNA"/>
</dbReference>
<evidence type="ECO:0000313" key="1">
    <source>
        <dbReference type="EMBL" id="KAE9388461.1"/>
    </source>
</evidence>
<name>A0A6A4GRT4_9AGAR</name>
<protein>
    <submittedName>
        <fullName evidence="1">Uncharacterized protein</fullName>
    </submittedName>
</protein>
<accession>A0A6A4GRT4</accession>